<dbReference type="GO" id="GO:0005829">
    <property type="term" value="C:cytosol"/>
    <property type="evidence" value="ECO:0007669"/>
    <property type="project" value="InterPro"/>
</dbReference>
<evidence type="ECO:0000256" key="11">
    <source>
        <dbReference type="ARBA" id="ARBA00048628"/>
    </source>
</evidence>
<dbReference type="InterPro" id="IPR029041">
    <property type="entry name" value="FAD-linked_oxidoreductase-like"/>
</dbReference>
<evidence type="ECO:0000256" key="10">
    <source>
        <dbReference type="ARBA" id="ARBA00034478"/>
    </source>
</evidence>
<comment type="similarity">
    <text evidence="3 12">Belongs to the methylenetetrahydrofolate reductase family.</text>
</comment>
<accession>A0A455T9Q1</accession>
<evidence type="ECO:0000256" key="8">
    <source>
        <dbReference type="ARBA" id="ARBA00023027"/>
    </source>
</evidence>
<evidence type="ECO:0000256" key="7">
    <source>
        <dbReference type="ARBA" id="ARBA00023002"/>
    </source>
</evidence>
<keyword evidence="8" id="KW-0520">NAD</keyword>
<dbReference type="Gene3D" id="3.20.20.220">
    <property type="match status" value="1"/>
</dbReference>
<dbReference type="InterPro" id="IPR004620">
    <property type="entry name" value="MTHF_reductase_bac"/>
</dbReference>
<dbReference type="SUPFAM" id="SSF51730">
    <property type="entry name" value="FAD-linked oxidoreductase"/>
    <property type="match status" value="1"/>
</dbReference>
<dbReference type="EC" id="1.5.1.54" evidence="12"/>
<dbReference type="OrthoDB" id="9812555at2"/>
<keyword evidence="5 12" id="KW-0285">Flavoprotein</keyword>
<dbReference type="InterPro" id="IPR003171">
    <property type="entry name" value="Mehydrof_redctse-like"/>
</dbReference>
<keyword evidence="4" id="KW-0028">Amino-acid biosynthesis</keyword>
<keyword evidence="6 12" id="KW-0274">FAD</keyword>
<evidence type="ECO:0000256" key="1">
    <source>
        <dbReference type="ARBA" id="ARBA00001974"/>
    </source>
</evidence>
<dbReference type="PANTHER" id="PTHR45754:SF3">
    <property type="entry name" value="METHYLENETETRAHYDROFOLATE REDUCTASE (NADPH)"/>
    <property type="match status" value="1"/>
</dbReference>
<protein>
    <recommendedName>
        <fullName evidence="12">Methylenetetrahydrofolate reductase</fullName>
        <ecNumber evidence="12">1.5.1.54</ecNumber>
    </recommendedName>
</protein>
<dbReference type="PANTHER" id="PTHR45754">
    <property type="entry name" value="METHYLENETETRAHYDROFOLATE REDUCTASE"/>
    <property type="match status" value="1"/>
</dbReference>
<evidence type="ECO:0000256" key="2">
    <source>
        <dbReference type="ARBA" id="ARBA00004777"/>
    </source>
</evidence>
<evidence type="ECO:0000256" key="5">
    <source>
        <dbReference type="ARBA" id="ARBA00022630"/>
    </source>
</evidence>
<dbReference type="Proteomes" id="UP000317544">
    <property type="component" value="Chromosome"/>
</dbReference>
<keyword evidence="7 12" id="KW-0560">Oxidoreductase</keyword>
<dbReference type="UniPathway" id="UPA00193"/>
<proteinExistence type="inferred from homology"/>
<gene>
    <name evidence="13" type="primary">metF</name>
    <name evidence="13" type="ORF">BUCNMO_035</name>
</gene>
<dbReference type="GO" id="GO:0035999">
    <property type="term" value="P:tetrahydrofolate interconversion"/>
    <property type="evidence" value="ECO:0007669"/>
    <property type="project" value="UniProtKB-UniPathway"/>
</dbReference>
<dbReference type="CDD" id="cd00537">
    <property type="entry name" value="MTHFR"/>
    <property type="match status" value="1"/>
</dbReference>
<dbReference type="Pfam" id="PF02219">
    <property type="entry name" value="MTHFR"/>
    <property type="match status" value="1"/>
</dbReference>
<comment type="pathway">
    <text evidence="2 12">One-carbon metabolism; tetrahydrofolate interconversion.</text>
</comment>
<evidence type="ECO:0000313" key="14">
    <source>
        <dbReference type="Proteomes" id="UP000317544"/>
    </source>
</evidence>
<evidence type="ECO:0000256" key="12">
    <source>
        <dbReference type="RuleBase" id="RU003862"/>
    </source>
</evidence>
<comment type="cofactor">
    <cofactor evidence="1 12">
        <name>FAD</name>
        <dbReference type="ChEBI" id="CHEBI:57692"/>
    </cofactor>
</comment>
<name>A0A455T9Q1_9GAMM</name>
<evidence type="ECO:0000256" key="3">
    <source>
        <dbReference type="ARBA" id="ARBA00006743"/>
    </source>
</evidence>
<keyword evidence="9" id="KW-0486">Methionine biosynthesis</keyword>
<dbReference type="GO" id="GO:0106312">
    <property type="term" value="F:methylenetetrahydrofolate reductase (NADH) activity"/>
    <property type="evidence" value="ECO:0007669"/>
    <property type="project" value="UniProtKB-EC"/>
</dbReference>
<dbReference type="GO" id="GO:0071949">
    <property type="term" value="F:FAD binding"/>
    <property type="evidence" value="ECO:0007669"/>
    <property type="project" value="TreeGrafter"/>
</dbReference>
<dbReference type="AlphaFoldDB" id="A0A455T9Q1"/>
<comment type="catalytic activity">
    <reaction evidence="11">
        <text>(6S)-5-methyl-5,6,7,8-tetrahydrofolate + NAD(+) = (6R)-5,10-methylene-5,6,7,8-tetrahydrofolate + NADH + H(+)</text>
        <dbReference type="Rhea" id="RHEA:19821"/>
        <dbReference type="ChEBI" id="CHEBI:15378"/>
        <dbReference type="ChEBI" id="CHEBI:15636"/>
        <dbReference type="ChEBI" id="CHEBI:18608"/>
        <dbReference type="ChEBI" id="CHEBI:57540"/>
        <dbReference type="ChEBI" id="CHEBI:57945"/>
        <dbReference type="EC" id="1.5.1.54"/>
    </reaction>
    <physiologicalReaction direction="right-to-left" evidence="11">
        <dbReference type="Rhea" id="RHEA:19823"/>
    </physiologicalReaction>
</comment>
<organism evidence="13 14">
    <name type="scientific">Buchnera aphidicola</name>
    <name type="common">Nipponaphis monzeni</name>
    <dbReference type="NCBI Taxonomy" id="2495405"/>
    <lineage>
        <taxon>Bacteria</taxon>
        <taxon>Pseudomonadati</taxon>
        <taxon>Pseudomonadota</taxon>
        <taxon>Gammaproteobacteria</taxon>
        <taxon>Enterobacterales</taxon>
        <taxon>Erwiniaceae</taxon>
        <taxon>Buchnera</taxon>
    </lineage>
</organism>
<dbReference type="GO" id="GO:0009086">
    <property type="term" value="P:methionine biosynthetic process"/>
    <property type="evidence" value="ECO:0007669"/>
    <property type="project" value="UniProtKB-KW"/>
</dbReference>
<reference evidence="13 14" key="1">
    <citation type="journal article" date="2019" name="Proc. Natl. Acad. Sci. U.S.A.">
        <title>Exaggeration and cooption of innate immunity for social defense.</title>
        <authorList>
            <person name="Kutsukake M."/>
            <person name="Moriyama M."/>
            <person name="Shigenobu S."/>
            <person name="Meng X.-Y."/>
            <person name="Nikoh N."/>
            <person name="Noda C."/>
            <person name="Kobayashi S."/>
            <person name="Fukatsu T."/>
        </authorList>
    </citation>
    <scope>NUCLEOTIDE SEQUENCE [LARGE SCALE GENOMIC DNA]</scope>
    <source>
        <strain evidence="13 14">Nmo</strain>
    </source>
</reference>
<evidence type="ECO:0000256" key="4">
    <source>
        <dbReference type="ARBA" id="ARBA00022605"/>
    </source>
</evidence>
<evidence type="ECO:0000256" key="6">
    <source>
        <dbReference type="ARBA" id="ARBA00022827"/>
    </source>
</evidence>
<comment type="pathway">
    <text evidence="10">Amino-acid biosynthesis; L-methionine biosynthesis via de novo pathway.</text>
</comment>
<dbReference type="NCBIfam" id="TIGR00676">
    <property type="entry name" value="fadh2"/>
    <property type="match status" value="1"/>
</dbReference>
<evidence type="ECO:0000313" key="13">
    <source>
        <dbReference type="EMBL" id="BBI01054.1"/>
    </source>
</evidence>
<dbReference type="EMBL" id="AP019379">
    <property type="protein sequence ID" value="BBI01054.1"/>
    <property type="molecule type" value="Genomic_DNA"/>
</dbReference>
<evidence type="ECO:0000256" key="9">
    <source>
        <dbReference type="ARBA" id="ARBA00023167"/>
    </source>
</evidence>
<sequence length="271" mass="30745">MKFSFEFFPPKNNLLEKKLYNTILKLNILNPYLFSVTCSSSSNSEELTLSTAKLIQKKTNITTAAHLTCINFDTYELKKIALNYWENGIKSIVALRGDNIIKTNNSSNMHASDLVTLLKNVADFDISVAAYPEVHPEAHSPFSDLINLKKKIDNGASRAITQFFFNVDSYLKFRDRCIAIGITVDIIPGILPILSFKQLKKFLSMTNICIPKKIYTIFEQTQNDHNVQKIIGSSIAIDLVEKLYSEGVKIFHFYTLNNADTMCAIYHCLNH</sequence>
<dbReference type="RefSeq" id="WP_158344508.1">
    <property type="nucleotide sequence ID" value="NZ_AP019379.1"/>
</dbReference>
<keyword evidence="14" id="KW-1185">Reference proteome</keyword>